<dbReference type="InterPro" id="IPR012902">
    <property type="entry name" value="N_methyl_site"/>
</dbReference>
<sequence>MRQLRRWSPAATGRHNRWTSRAAALTGRVMTPGWMPSPETGASRGWPRCQRRAALIRNRGATSRGAVACGHWRGGTRCRRSPDRTASASRAAVAAIRCRRRTARRRAGRGRRRETIGWGTMARPAEPVPRGFTLIELAISLAIVGLLLGMFALPALNLLRHRTGTAAFSLRADDAVAALEQFAIEACRLPCPARAGGQPARRTRGHAPVSASCRGGRWGCRMVMTGMAICTAMWSVRRMPKRADCTASRPPRSGSGRCRSPPVTRRSRWRRH</sequence>
<keyword evidence="2" id="KW-0812">Transmembrane</keyword>
<keyword evidence="2" id="KW-1133">Transmembrane helix</keyword>
<evidence type="ECO:0000313" key="3">
    <source>
        <dbReference type="EMBL" id="AVY95946.1"/>
    </source>
</evidence>
<dbReference type="PROSITE" id="PS00409">
    <property type="entry name" value="PROKAR_NTER_METHYL"/>
    <property type="match status" value="1"/>
</dbReference>
<name>A0A2S0PF02_9NEIS</name>
<accession>A0A2S0PF02</accession>
<dbReference type="AlphaFoldDB" id="A0A2S0PF02"/>
<gene>
    <name evidence="3" type="ORF">DAI18_03425</name>
</gene>
<dbReference type="EMBL" id="CP028519">
    <property type="protein sequence ID" value="AVY95946.1"/>
    <property type="molecule type" value="Genomic_DNA"/>
</dbReference>
<dbReference type="Proteomes" id="UP000244173">
    <property type="component" value="Chromosome"/>
</dbReference>
<feature type="region of interest" description="Disordered" evidence="1">
    <location>
        <begin position="243"/>
        <end position="272"/>
    </location>
</feature>
<organism evidence="3 4">
    <name type="scientific">Microvirgula aerodenitrificans</name>
    <dbReference type="NCBI Taxonomy" id="57480"/>
    <lineage>
        <taxon>Bacteria</taxon>
        <taxon>Pseudomonadati</taxon>
        <taxon>Pseudomonadota</taxon>
        <taxon>Betaproteobacteria</taxon>
        <taxon>Neisseriales</taxon>
        <taxon>Aquaspirillaceae</taxon>
        <taxon>Microvirgula</taxon>
    </lineage>
</organism>
<dbReference type="NCBIfam" id="TIGR02532">
    <property type="entry name" value="IV_pilin_GFxxxE"/>
    <property type="match status" value="1"/>
</dbReference>
<keyword evidence="2" id="KW-0472">Membrane</keyword>
<dbReference type="KEGG" id="maer:DAI18_03425"/>
<evidence type="ECO:0000313" key="4">
    <source>
        <dbReference type="Proteomes" id="UP000244173"/>
    </source>
</evidence>
<protein>
    <recommendedName>
        <fullName evidence="5">Prepilin-type N-terminal cleavage/methylation domain-containing protein</fullName>
    </recommendedName>
</protein>
<evidence type="ECO:0000256" key="2">
    <source>
        <dbReference type="SAM" id="Phobius"/>
    </source>
</evidence>
<dbReference type="STRING" id="1122240.GCA_000620105_00425"/>
<proteinExistence type="predicted"/>
<dbReference type="SUPFAM" id="SSF54523">
    <property type="entry name" value="Pili subunits"/>
    <property type="match status" value="1"/>
</dbReference>
<dbReference type="Pfam" id="PF07963">
    <property type="entry name" value="N_methyl"/>
    <property type="match status" value="1"/>
</dbReference>
<reference evidence="3 4" key="1">
    <citation type="submission" date="2018-04" db="EMBL/GenBank/DDBJ databases">
        <title>Denitrifier Microvirgula.</title>
        <authorList>
            <person name="Anderson E."/>
            <person name="Jang J."/>
            <person name="Ishii S."/>
        </authorList>
    </citation>
    <scope>NUCLEOTIDE SEQUENCE [LARGE SCALE GENOMIC DNA]</scope>
    <source>
        <strain evidence="3 4">BE2.4</strain>
    </source>
</reference>
<feature type="compositionally biased region" description="Low complexity" evidence="1">
    <location>
        <begin position="248"/>
        <end position="262"/>
    </location>
</feature>
<keyword evidence="4" id="KW-1185">Reference proteome</keyword>
<evidence type="ECO:0000256" key="1">
    <source>
        <dbReference type="SAM" id="MobiDB-lite"/>
    </source>
</evidence>
<dbReference type="InterPro" id="IPR045584">
    <property type="entry name" value="Pilin-like"/>
</dbReference>
<feature type="transmembrane region" description="Helical" evidence="2">
    <location>
        <begin position="131"/>
        <end position="153"/>
    </location>
</feature>
<evidence type="ECO:0008006" key="5">
    <source>
        <dbReference type="Google" id="ProtNLM"/>
    </source>
</evidence>